<evidence type="ECO:0000313" key="3">
    <source>
        <dbReference type="EMBL" id="KAL2265606.1"/>
    </source>
</evidence>
<organism evidence="3 4">
    <name type="scientific">Remersonia thermophila</name>
    <dbReference type="NCBI Taxonomy" id="72144"/>
    <lineage>
        <taxon>Eukaryota</taxon>
        <taxon>Fungi</taxon>
        <taxon>Dikarya</taxon>
        <taxon>Ascomycota</taxon>
        <taxon>Pezizomycotina</taxon>
        <taxon>Sordariomycetes</taxon>
        <taxon>Sordariomycetidae</taxon>
        <taxon>Sordariales</taxon>
        <taxon>Sordariales incertae sedis</taxon>
        <taxon>Remersonia</taxon>
    </lineage>
</organism>
<dbReference type="EMBL" id="JAZGUE010000006">
    <property type="protein sequence ID" value="KAL2265606.1"/>
    <property type="molecule type" value="Genomic_DNA"/>
</dbReference>
<name>A0ABR4D5G1_9PEZI</name>
<protein>
    <submittedName>
        <fullName evidence="3">Uncharacterized protein</fullName>
    </submittedName>
</protein>
<dbReference type="Proteomes" id="UP001600064">
    <property type="component" value="Unassembled WGS sequence"/>
</dbReference>
<dbReference type="RefSeq" id="XP_070864333.1">
    <property type="nucleotide sequence ID" value="XM_071013447.1"/>
</dbReference>
<evidence type="ECO:0000313" key="4">
    <source>
        <dbReference type="Proteomes" id="UP001600064"/>
    </source>
</evidence>
<sequence length="148" mass="15282">MVKFSSLAVAVLAALPAPGIAKKVCKPKTTYRTTTITTTSTTTSTVTTGPVTTGPDPSSSPDCVFRPQGTWTLTNDPQCAFRCPTPNPFCIADAAVTLPCGCTNLTIRPTTTSVCATGPQDCRVQCSTGWGFITFTASGCQTPAPTAP</sequence>
<feature type="region of interest" description="Disordered" evidence="1">
    <location>
        <begin position="38"/>
        <end position="60"/>
    </location>
</feature>
<dbReference type="GeneID" id="98128091"/>
<keyword evidence="4" id="KW-1185">Reference proteome</keyword>
<keyword evidence="2" id="KW-0732">Signal</keyword>
<comment type="caution">
    <text evidence="3">The sequence shown here is derived from an EMBL/GenBank/DDBJ whole genome shotgun (WGS) entry which is preliminary data.</text>
</comment>
<evidence type="ECO:0000256" key="1">
    <source>
        <dbReference type="SAM" id="MobiDB-lite"/>
    </source>
</evidence>
<evidence type="ECO:0000256" key="2">
    <source>
        <dbReference type="SAM" id="SignalP"/>
    </source>
</evidence>
<feature type="chain" id="PRO_5046697438" evidence="2">
    <location>
        <begin position="22"/>
        <end position="148"/>
    </location>
</feature>
<gene>
    <name evidence="3" type="ORF">VTJ83DRAFT_6706</name>
</gene>
<accession>A0ABR4D5G1</accession>
<reference evidence="3 4" key="1">
    <citation type="journal article" date="2024" name="Commun. Biol.">
        <title>Comparative genomic analysis of thermophilic fungi reveals convergent evolutionary adaptations and gene losses.</title>
        <authorList>
            <person name="Steindorff A.S."/>
            <person name="Aguilar-Pontes M.V."/>
            <person name="Robinson A.J."/>
            <person name="Andreopoulos B."/>
            <person name="LaButti K."/>
            <person name="Kuo A."/>
            <person name="Mondo S."/>
            <person name="Riley R."/>
            <person name="Otillar R."/>
            <person name="Haridas S."/>
            <person name="Lipzen A."/>
            <person name="Grimwood J."/>
            <person name="Schmutz J."/>
            <person name="Clum A."/>
            <person name="Reid I.D."/>
            <person name="Moisan M.C."/>
            <person name="Butler G."/>
            <person name="Nguyen T.T.M."/>
            <person name="Dewar K."/>
            <person name="Conant G."/>
            <person name="Drula E."/>
            <person name="Henrissat B."/>
            <person name="Hansel C."/>
            <person name="Singer S."/>
            <person name="Hutchinson M.I."/>
            <person name="de Vries R.P."/>
            <person name="Natvig D.O."/>
            <person name="Powell A.J."/>
            <person name="Tsang A."/>
            <person name="Grigoriev I.V."/>
        </authorList>
    </citation>
    <scope>NUCLEOTIDE SEQUENCE [LARGE SCALE GENOMIC DNA]</scope>
    <source>
        <strain evidence="3 4">ATCC 22073</strain>
    </source>
</reference>
<feature type="signal peptide" evidence="2">
    <location>
        <begin position="1"/>
        <end position="21"/>
    </location>
</feature>
<proteinExistence type="predicted"/>